<evidence type="ECO:0000313" key="2">
    <source>
        <dbReference type="Proteomes" id="UP000055048"/>
    </source>
</evidence>
<protein>
    <submittedName>
        <fullName evidence="1">Uncharacterized protein</fullName>
    </submittedName>
</protein>
<dbReference type="OrthoDB" id="10535933at2759"/>
<accession>A0A0V0TXY0</accession>
<dbReference type="AlphaFoldDB" id="A0A0V0TXY0"/>
<evidence type="ECO:0000313" key="1">
    <source>
        <dbReference type="EMBL" id="KRX43876.1"/>
    </source>
</evidence>
<gene>
    <name evidence="1" type="ORF">T05_9073</name>
</gene>
<sequence>MNVTPNVLSLTKSLLLGIVLRDRITIMGHFSAALVSGEFTFASAVHVLVMEIHVDNINIALLKADLEATFPRVKMLLSRDICSRCCAKYFSSATVKLIDWRASQIDLCVLSASTTTTSSSSGSSSSISGVAFSGSNSNTISSSSGSSGISIYMSTNCCP</sequence>
<reference evidence="1 2" key="1">
    <citation type="submission" date="2015-01" db="EMBL/GenBank/DDBJ databases">
        <title>Evolution of Trichinella species and genotypes.</title>
        <authorList>
            <person name="Korhonen P.K."/>
            <person name="Edoardo P."/>
            <person name="Giuseppe L.R."/>
            <person name="Gasser R.B."/>
        </authorList>
    </citation>
    <scope>NUCLEOTIDE SEQUENCE [LARGE SCALE GENOMIC DNA]</scope>
    <source>
        <strain evidence="1">ISS417</strain>
    </source>
</reference>
<comment type="caution">
    <text evidence="1">The sequence shown here is derived from an EMBL/GenBank/DDBJ whole genome shotgun (WGS) entry which is preliminary data.</text>
</comment>
<name>A0A0V0TXY0_9BILA</name>
<dbReference type="Proteomes" id="UP000055048">
    <property type="component" value="Unassembled WGS sequence"/>
</dbReference>
<keyword evidence="2" id="KW-1185">Reference proteome</keyword>
<organism evidence="1 2">
    <name type="scientific">Trichinella murrelli</name>
    <dbReference type="NCBI Taxonomy" id="144512"/>
    <lineage>
        <taxon>Eukaryota</taxon>
        <taxon>Metazoa</taxon>
        <taxon>Ecdysozoa</taxon>
        <taxon>Nematoda</taxon>
        <taxon>Enoplea</taxon>
        <taxon>Dorylaimia</taxon>
        <taxon>Trichinellida</taxon>
        <taxon>Trichinellidae</taxon>
        <taxon>Trichinella</taxon>
    </lineage>
</organism>
<proteinExistence type="predicted"/>
<dbReference type="EMBL" id="JYDJ01000109">
    <property type="protein sequence ID" value="KRX43876.1"/>
    <property type="molecule type" value="Genomic_DNA"/>
</dbReference>